<name>A0A7V8ZVK4_9PSED</name>
<sequence>MTFSQPRLRLLSILSVTLLVVGFASYALFRHSGAPADEGFAAEQLNEGGMEDIGMLALPEVEKRLNYLIQDTGETLRSLEVLNDVQLSLTVETAEPAGEQPLQYESLFVPFTSAQLKAELASIQGLRFAQRLFADGSEVRLDTSTLDPLWKRAAMPDEPTAEQYLPQRLVFRDGSESSFAELKAPPKVESDDMIASHDAFALAVNKPLASVGLTVAYRSYPAFKKVVLDKDHPKVTLDDGQSFQLMALGDGSASVRLSTPKLSTFVVQGLDDEGRALYSNGNSSRAFPSEGDIAALQDYYKALLRTKDGLDQLKTAQAVQQQLERLTEALAAKAGPLKHTEVDYQFEATPQRIVIHVLDPMEDNTVEFTQVDNVLAQQARYIALDRKAERYGFIDQAGQWLIKPRWVQVQDSQVADTYTLFFPEESSDPESQWQGLRSQLAYFPAGSNKLVDLPFEHITEVLSNDLVLVERETNGPYGLYDARRHRFVLPMKFVNPTVTDNLFIARLGKRTDVTEGLYGAYTLNGKEILPTQFSGIEHSEGLLYATSADRSRQDVFDLQGKRINLQGDNVIGRFVGPQPALVQDTKSRKFAFIDRQGARLPIKLPYDEVTPFSNGMAVVGRDESYGAIDLAGRLRVPLDYQQINAFQTRYAAAIRAGGGSSLILISQDNKVIKALGSYTSMKVPDNGNEARYYVRDQNKDDEYLVYDADGNLVQND</sequence>
<dbReference type="Proteomes" id="UP000572407">
    <property type="component" value="Unassembled WGS sequence"/>
</dbReference>
<dbReference type="AlphaFoldDB" id="A0A7V8ZVK4"/>
<dbReference type="PANTHER" id="PTHR37841">
    <property type="entry name" value="GLR2918 PROTEIN"/>
    <property type="match status" value="1"/>
</dbReference>
<dbReference type="InterPro" id="IPR032774">
    <property type="entry name" value="WG_beta_rep"/>
</dbReference>
<gene>
    <name evidence="1" type="ORF">FHK92_26135</name>
</gene>
<comment type="caution">
    <text evidence="1">The sequence shown here is derived from an EMBL/GenBank/DDBJ whole genome shotgun (WGS) entry which is preliminary data.</text>
</comment>
<dbReference type="Pfam" id="PF14903">
    <property type="entry name" value="WG_beta_rep"/>
    <property type="match status" value="2"/>
</dbReference>
<evidence type="ECO:0000313" key="1">
    <source>
        <dbReference type="EMBL" id="MBA1381227.1"/>
    </source>
</evidence>
<protein>
    <submittedName>
        <fullName evidence="1">WG repeat-containing protein</fullName>
    </submittedName>
</protein>
<proteinExistence type="predicted"/>
<organism evidence="1 2">
    <name type="scientific">Pseudomonas brassicacearum subsp. neoaurantiaca</name>
    <dbReference type="NCBI Taxonomy" id="494916"/>
    <lineage>
        <taxon>Bacteria</taxon>
        <taxon>Pseudomonadati</taxon>
        <taxon>Pseudomonadota</taxon>
        <taxon>Gammaproteobacteria</taxon>
        <taxon>Pseudomonadales</taxon>
        <taxon>Pseudomonadaceae</taxon>
        <taxon>Pseudomonas</taxon>
    </lineage>
</organism>
<dbReference type="EMBL" id="VDLV01000055">
    <property type="protein sequence ID" value="MBA1381227.1"/>
    <property type="molecule type" value="Genomic_DNA"/>
</dbReference>
<dbReference type="PANTHER" id="PTHR37841:SF1">
    <property type="entry name" value="DUF3298 DOMAIN-CONTAINING PROTEIN"/>
    <property type="match status" value="1"/>
</dbReference>
<dbReference type="RefSeq" id="WP_181290513.1">
    <property type="nucleotide sequence ID" value="NZ_VDLV01000055.1"/>
</dbReference>
<accession>A0A7V8ZVK4</accession>
<reference evidence="1 2" key="1">
    <citation type="submission" date="2019-06" db="EMBL/GenBank/DDBJ databases">
        <title>Analysis of the biodiversity of Brassica napus bacterial endophytes for the selection of potential efficient biofertilizers for rapeseed crops.</title>
        <authorList>
            <person name="Jimenez-Gomez A."/>
            <person name="Saati-Santamaria Z."/>
            <person name="Menendez E."/>
            <person name="Rivas R."/>
            <person name="Mateos P.F."/>
            <person name="Velazquez E."/>
            <person name="Garcia-Fraile P."/>
        </authorList>
    </citation>
    <scope>NUCLEOTIDE SEQUENCE [LARGE SCALE GENOMIC DNA]</scope>
    <source>
        <strain evidence="1 2">CDVBN10</strain>
    </source>
</reference>
<evidence type="ECO:0000313" key="2">
    <source>
        <dbReference type="Proteomes" id="UP000572407"/>
    </source>
</evidence>